<dbReference type="Pfam" id="PF01825">
    <property type="entry name" value="GPS"/>
    <property type="match status" value="1"/>
</dbReference>
<evidence type="ECO:0000259" key="8">
    <source>
        <dbReference type="PROSITE" id="PS50221"/>
    </source>
</evidence>
<proteinExistence type="predicted"/>
<dbReference type="GO" id="GO:0005524">
    <property type="term" value="F:ATP binding"/>
    <property type="evidence" value="ECO:0007669"/>
    <property type="project" value="InterPro"/>
</dbReference>
<dbReference type="SUPFAM" id="SSF52047">
    <property type="entry name" value="RNI-like"/>
    <property type="match status" value="2"/>
</dbReference>
<evidence type="ECO:0000313" key="9">
    <source>
        <dbReference type="EMBL" id="PRP87128.1"/>
    </source>
</evidence>
<dbReference type="InterPro" id="IPR032675">
    <property type="entry name" value="LRR_dom_sf"/>
</dbReference>
<feature type="transmembrane region" description="Helical" evidence="6">
    <location>
        <begin position="1226"/>
        <end position="1247"/>
    </location>
</feature>
<dbReference type="Pfam" id="PF07714">
    <property type="entry name" value="PK_Tyr_Ser-Thr"/>
    <property type="match status" value="1"/>
</dbReference>
<dbReference type="EMBL" id="MDYQ01000022">
    <property type="protein sequence ID" value="PRP87128.1"/>
    <property type="molecule type" value="Genomic_DNA"/>
</dbReference>
<dbReference type="GO" id="GO:0004672">
    <property type="term" value="F:protein kinase activity"/>
    <property type="evidence" value="ECO:0007669"/>
    <property type="project" value="InterPro"/>
</dbReference>
<keyword evidence="10" id="KW-1185">Reference proteome</keyword>
<evidence type="ECO:0000256" key="2">
    <source>
        <dbReference type="ARBA" id="ARBA00022692"/>
    </source>
</evidence>
<evidence type="ECO:0000259" key="7">
    <source>
        <dbReference type="PROSITE" id="PS50011"/>
    </source>
</evidence>
<dbReference type="Gene3D" id="1.10.510.10">
    <property type="entry name" value="Transferase(Phosphotransferase) domain 1"/>
    <property type="match status" value="1"/>
</dbReference>
<keyword evidence="5" id="KW-1015">Disulfide bond</keyword>
<evidence type="ECO:0000256" key="1">
    <source>
        <dbReference type="ARBA" id="ARBA00004370"/>
    </source>
</evidence>
<dbReference type="Gene3D" id="3.80.10.10">
    <property type="entry name" value="Ribonuclease Inhibitor"/>
    <property type="match status" value="2"/>
</dbReference>
<dbReference type="SUPFAM" id="SSF56112">
    <property type="entry name" value="Protein kinase-like (PK-like)"/>
    <property type="match status" value="1"/>
</dbReference>
<name>A0A2P6NTC9_9EUKA</name>
<dbReference type="InterPro" id="IPR000719">
    <property type="entry name" value="Prot_kinase_dom"/>
</dbReference>
<evidence type="ECO:0000256" key="4">
    <source>
        <dbReference type="ARBA" id="ARBA00023136"/>
    </source>
</evidence>
<dbReference type="InterPro" id="IPR046959">
    <property type="entry name" value="PRK1-6/SRF4-like"/>
</dbReference>
<dbReference type="InterPro" id="IPR000203">
    <property type="entry name" value="GPS"/>
</dbReference>
<feature type="domain" description="GAIN-B" evidence="8">
    <location>
        <begin position="1069"/>
        <end position="1221"/>
    </location>
</feature>
<evidence type="ECO:0000313" key="10">
    <source>
        <dbReference type="Proteomes" id="UP000241769"/>
    </source>
</evidence>
<dbReference type="Gene3D" id="2.60.220.50">
    <property type="match status" value="1"/>
</dbReference>
<reference evidence="9 10" key="1">
    <citation type="journal article" date="2018" name="Genome Biol. Evol.">
        <title>Multiple Roots of Fruiting Body Formation in Amoebozoa.</title>
        <authorList>
            <person name="Hillmann F."/>
            <person name="Forbes G."/>
            <person name="Novohradska S."/>
            <person name="Ferling I."/>
            <person name="Riege K."/>
            <person name="Groth M."/>
            <person name="Westermann M."/>
            <person name="Marz M."/>
            <person name="Spaller T."/>
            <person name="Winckler T."/>
            <person name="Schaap P."/>
            <person name="Glockner G."/>
        </authorList>
    </citation>
    <scope>NUCLEOTIDE SEQUENCE [LARGE SCALE GENOMIC DNA]</scope>
    <source>
        <strain evidence="9 10">Jena</strain>
    </source>
</reference>
<dbReference type="InterPro" id="IPR011050">
    <property type="entry name" value="Pectin_lyase_fold/virulence"/>
</dbReference>
<protein>
    <submittedName>
        <fullName evidence="9">Uncharacterized protein</fullName>
    </submittedName>
</protein>
<dbReference type="PROSITE" id="PS50221">
    <property type="entry name" value="GAIN_B"/>
    <property type="match status" value="1"/>
</dbReference>
<dbReference type="Proteomes" id="UP000241769">
    <property type="component" value="Unassembled WGS sequence"/>
</dbReference>
<keyword evidence="3 6" id="KW-1133">Transmembrane helix</keyword>
<accession>A0A2P6NTC9</accession>
<dbReference type="InParanoid" id="A0A2P6NTC9"/>
<dbReference type="GO" id="GO:0016020">
    <property type="term" value="C:membrane"/>
    <property type="evidence" value="ECO:0007669"/>
    <property type="project" value="UniProtKB-SubCell"/>
</dbReference>
<dbReference type="SMART" id="SM00303">
    <property type="entry name" value="GPS"/>
    <property type="match status" value="1"/>
</dbReference>
<keyword evidence="2 6" id="KW-0812">Transmembrane</keyword>
<feature type="domain" description="Protein kinase" evidence="7">
    <location>
        <begin position="1232"/>
        <end position="1531"/>
    </location>
</feature>
<dbReference type="STRING" id="1890364.A0A2P6NTC9"/>
<dbReference type="InterPro" id="IPR011009">
    <property type="entry name" value="Kinase-like_dom_sf"/>
</dbReference>
<dbReference type="PANTHER" id="PTHR48007">
    <property type="entry name" value="LEUCINE-RICH REPEAT RECEPTOR-LIKE PROTEIN KINASE PXC1"/>
    <property type="match status" value="1"/>
</dbReference>
<evidence type="ECO:0000256" key="3">
    <source>
        <dbReference type="ARBA" id="ARBA00022989"/>
    </source>
</evidence>
<dbReference type="SUPFAM" id="SSF51126">
    <property type="entry name" value="Pectin lyase-like"/>
    <property type="match status" value="1"/>
</dbReference>
<dbReference type="InterPro" id="IPR001245">
    <property type="entry name" value="Ser-Thr/Tyr_kinase_cat_dom"/>
</dbReference>
<keyword evidence="4 6" id="KW-0472">Membrane</keyword>
<dbReference type="InterPro" id="IPR057244">
    <property type="entry name" value="GAIN_B"/>
</dbReference>
<sequence length="1558" mass="172539">MTTADRPRRTDLLRVDYLTACQTVWTSSQLGREVTSGILGEIFVSIQRRAYFFGREERMRDLFLLVALTVLSVYSQKTISPDNYVEVITADNNDVNNANANQIYVLSSGAYTQALSIQKNYITSITIQGDSGTTFSQTTIQLYGFDTVEFQSVGLNGVILDTLESNSLHLNAVTLNQVSISPSPNLNITSVIPLPEEVLTVTSSPTLRSLTIHECNLTHYPTIGINVAWLDLSHNSLPLIPHNLSMPSITHLFLSHNQMSGTLSLDNPLSLIELWVDNNQLSGEFLTLPSIQTLVLDNNQITSVENSLPPSNLARCSMTGNSNSVLAHETPLWVENSCNIQVFRVDPVYVPLDGGSVTLTGSSFTSDILPGNSVENSTYIDSKTLTVFLPPYVNESRLNASLHLPNFSAYFPVLYYNASVAQFYLNDRTHTLSSAISSYADDGGTTSLHLYLTRGIYNDSITTISRSQNFRVYLHFDYPGTILTSESTYVTSGIALYVLGYDTIGQFSWSAATTDEMYVSGITFQNYNSLCLAGGNLTVENCTFGGSSLQGGPLVKMGDDGLHSRKRSVLAGNVQITGCTFRGSPEMTYPYVDLSNAVATVTNSSFYNEGFSVLLRSTGPSTTIDSCQIDDTLISYNQLTVINSTITTTNITQGNFIQFSNSTIGNVVSSGNIIGEFHTKDSVVNLRNLSVRSYFIDRTNLSGALDYNAMRAMNFRGNLPFPFDLTKMNLVTNLSIVDSQLYNFQFDRLPPKLLSLNLSGNFLVPSKINGPSILDLSYNNISGIFPVFKNVSQLYIEGNYISDFASGSDTDRLSTCVINNRDYPLDISKRQDWLVNKCQAHFYTVTNASAYSDGGYVILRGSSLEGRLNVQVENSSRENYAYNIYEANGDRVLFAIYNGQEGDPLSGRIYRDLGRETLWSYFSTIRGGSRCPGNFCSACPTPGVTFPLDQLNQIVDYISSDAEDHQAAPLSECSVCDFQYVTDYVLSDSSRYIYCPYLSGAGFRLNSSYVTNVIGCQTSLFDIMKILTLSIPITSDQLLQVLQNPVAMQLYSQKAEDAPSLYQLVDALVDNQMNQLNGTVNVNNITANQRLNVRNSTASIVLSTEALSIVDNGYVSFVVFKFNPLAGFVRDTISGAVVAAQMYFEDGTIANITNLQKQIVITIPIIRSVTSDMVCLWWQPEAQSWEKEGCSLIDQINGKIAICRCSHLTNFTFGIPTPKRPSVVSVVVPIVLGCIFLLSIGGFIIFMHSRDRKKRKHHQIEMALPQHLATIPTKDIVIDSASELTRYISGSLMGTTVVLLTKSRGDKRQIITEYNIQKNLNHPNVAEVYGIWSNESSLYLVTEFSPLHTLYDCFHSTDLIQIRDEERESIVIQIAVALEYIHSMDVIHGHICSKCILVREQSLNIFVAKICDFSLARDKLNDCKKIRADVAFKAPEQLSESPETTFASDIWSFGIFMWEVFESGKTPFHGKDEETTMDLILEGEVGTPSERWPEASAKLYAECTKLRLRERPLAEELTSLLVGGGEEMPLITPDIVERLDRLRGLDAQPDSLASDNNI</sequence>
<evidence type="ECO:0000256" key="5">
    <source>
        <dbReference type="ARBA" id="ARBA00023157"/>
    </source>
</evidence>
<dbReference type="PROSITE" id="PS50011">
    <property type="entry name" value="PROTEIN_KINASE_DOM"/>
    <property type="match status" value="1"/>
</dbReference>
<evidence type="ECO:0000256" key="6">
    <source>
        <dbReference type="SAM" id="Phobius"/>
    </source>
</evidence>
<dbReference type="OrthoDB" id="4062651at2759"/>
<dbReference type="PANTHER" id="PTHR48007:SF4">
    <property type="entry name" value="LEUCINE-RICH REPEAT RECEPTOR-LIKE PROTEIN KINASE PXC1"/>
    <property type="match status" value="1"/>
</dbReference>
<comment type="caution">
    <text evidence="9">The sequence shown here is derived from an EMBL/GenBank/DDBJ whole genome shotgun (WGS) entry which is preliminary data.</text>
</comment>
<gene>
    <name evidence="9" type="ORF">PROFUN_01390</name>
</gene>
<comment type="subcellular location">
    <subcellularLocation>
        <location evidence="1">Membrane</location>
    </subcellularLocation>
</comment>
<dbReference type="InterPro" id="IPR046338">
    <property type="entry name" value="GAIN_dom_sf"/>
</dbReference>
<organism evidence="9 10">
    <name type="scientific">Planoprotostelium fungivorum</name>
    <dbReference type="NCBI Taxonomy" id="1890364"/>
    <lineage>
        <taxon>Eukaryota</taxon>
        <taxon>Amoebozoa</taxon>
        <taxon>Evosea</taxon>
        <taxon>Variosea</taxon>
        <taxon>Cavosteliida</taxon>
        <taxon>Cavosteliaceae</taxon>
        <taxon>Planoprotostelium</taxon>
    </lineage>
</organism>